<reference evidence="2 3" key="1">
    <citation type="submission" date="2016-03" db="EMBL/GenBank/DDBJ databases">
        <title>Comparative genomics of the ectomycorrhizal sister species Rhizopogon vinicolor and Rhizopogon vesiculosus (Basidiomycota: Boletales) reveals a divergence of the mating type B locus.</title>
        <authorList>
            <person name="Mujic A.B."/>
            <person name="Kuo A."/>
            <person name="Tritt A."/>
            <person name="Lipzen A."/>
            <person name="Chen C."/>
            <person name="Johnson J."/>
            <person name="Sharma A."/>
            <person name="Barry K."/>
            <person name="Grigoriev I.V."/>
            <person name="Spatafora J.W."/>
        </authorList>
    </citation>
    <scope>NUCLEOTIDE SEQUENCE [LARGE SCALE GENOMIC DNA]</scope>
    <source>
        <strain evidence="2 3">AM-OR11-056</strain>
    </source>
</reference>
<feature type="compositionally biased region" description="Pro residues" evidence="1">
    <location>
        <begin position="15"/>
        <end position="26"/>
    </location>
</feature>
<feature type="compositionally biased region" description="Polar residues" evidence="1">
    <location>
        <begin position="1"/>
        <end position="10"/>
    </location>
</feature>
<dbReference type="AlphaFoldDB" id="A0A1J8PYJ8"/>
<feature type="region of interest" description="Disordered" evidence="1">
    <location>
        <begin position="1"/>
        <end position="30"/>
    </location>
</feature>
<evidence type="ECO:0000313" key="3">
    <source>
        <dbReference type="Proteomes" id="UP000183567"/>
    </source>
</evidence>
<comment type="caution">
    <text evidence="2">The sequence shown here is derived from an EMBL/GenBank/DDBJ whole genome shotgun (WGS) entry which is preliminary data.</text>
</comment>
<dbReference type="EMBL" id="LVVM01004123">
    <property type="protein sequence ID" value="OJA13519.1"/>
    <property type="molecule type" value="Genomic_DNA"/>
</dbReference>
<proteinExistence type="predicted"/>
<accession>A0A1J8PYJ8</accession>
<evidence type="ECO:0000256" key="1">
    <source>
        <dbReference type="SAM" id="MobiDB-lite"/>
    </source>
</evidence>
<sequence>MNHQTANFYRSTPRPGGPPESYPPQVSPLLTPNGSFEILLNFSPLPHASSPTSNAPTSNPYATGASALHQMVPTLATR</sequence>
<protein>
    <submittedName>
        <fullName evidence="2">Uncharacterized protein</fullName>
    </submittedName>
</protein>
<evidence type="ECO:0000313" key="2">
    <source>
        <dbReference type="EMBL" id="OJA13519.1"/>
    </source>
</evidence>
<name>A0A1J8PYJ8_9AGAM</name>
<organism evidence="2 3">
    <name type="scientific">Rhizopogon vesiculosus</name>
    <dbReference type="NCBI Taxonomy" id="180088"/>
    <lineage>
        <taxon>Eukaryota</taxon>
        <taxon>Fungi</taxon>
        <taxon>Dikarya</taxon>
        <taxon>Basidiomycota</taxon>
        <taxon>Agaricomycotina</taxon>
        <taxon>Agaricomycetes</taxon>
        <taxon>Agaricomycetidae</taxon>
        <taxon>Boletales</taxon>
        <taxon>Suillineae</taxon>
        <taxon>Rhizopogonaceae</taxon>
        <taxon>Rhizopogon</taxon>
    </lineage>
</organism>
<dbReference type="Proteomes" id="UP000183567">
    <property type="component" value="Unassembled WGS sequence"/>
</dbReference>
<feature type="compositionally biased region" description="Low complexity" evidence="1">
    <location>
        <begin position="46"/>
        <end position="60"/>
    </location>
</feature>
<feature type="region of interest" description="Disordered" evidence="1">
    <location>
        <begin position="44"/>
        <end position="78"/>
    </location>
</feature>
<gene>
    <name evidence="2" type="ORF">AZE42_10521</name>
</gene>
<keyword evidence="3" id="KW-1185">Reference proteome</keyword>